<proteinExistence type="predicted"/>
<dbReference type="InterPro" id="IPR027417">
    <property type="entry name" value="P-loop_NTPase"/>
</dbReference>
<dbReference type="SUPFAM" id="SSF52540">
    <property type="entry name" value="P-loop containing nucleoside triphosphate hydrolases"/>
    <property type="match status" value="1"/>
</dbReference>
<dbReference type="EMBL" id="JACBXV010000001">
    <property type="protein sequence ID" value="NYS67990.1"/>
    <property type="molecule type" value="Genomic_DNA"/>
</dbReference>
<gene>
    <name evidence="1" type="ORF">HZZ05_00250</name>
</gene>
<accession>A0A853EHE4</accession>
<dbReference type="Gene3D" id="3.40.50.300">
    <property type="entry name" value="P-loop containing nucleotide triphosphate hydrolases"/>
    <property type="match status" value="1"/>
</dbReference>
<evidence type="ECO:0008006" key="3">
    <source>
        <dbReference type="Google" id="ProtNLM"/>
    </source>
</evidence>
<protein>
    <recommendedName>
        <fullName evidence="3">ParA family protein</fullName>
    </recommendedName>
</protein>
<comment type="caution">
    <text evidence="1">The sequence shown here is derived from an EMBL/GenBank/DDBJ whole genome shotgun (WGS) entry which is preliminary data.</text>
</comment>
<evidence type="ECO:0000313" key="1">
    <source>
        <dbReference type="EMBL" id="NYS67990.1"/>
    </source>
</evidence>
<organism evidence="1 2">
    <name type="scientific">Actinomyces bowdenii</name>
    <dbReference type="NCBI Taxonomy" id="131109"/>
    <lineage>
        <taxon>Bacteria</taxon>
        <taxon>Bacillati</taxon>
        <taxon>Actinomycetota</taxon>
        <taxon>Actinomycetes</taxon>
        <taxon>Actinomycetales</taxon>
        <taxon>Actinomycetaceae</taxon>
        <taxon>Actinomyces</taxon>
    </lineage>
</organism>
<dbReference type="RefSeq" id="WP_179899332.1">
    <property type="nucleotide sequence ID" value="NZ_JACBXV010000001.1"/>
</dbReference>
<name>A0A853EHE4_9ACTO</name>
<sequence length="252" mass="26160">MLVSIASVKGAPGATTAAHVIAAIWPRPVLLAELDPAGSDLLYRARTEQGQPLDPNRGVVSLAAAVRRDPAARVEEHLTVISGGLDVLLGLARPDQATAIGAGWAGLAASLRRHGDVIADVGRIAPGAPSLGVALASDITVLVTRPGVENYGHLRERLLWMLNDAGHRAERLRLGVILIAPWKNRHEGADLARLLHSSGVSAPVLGVLAHDTGAADALAGRRALPLGRSLLVRSARTLVPALADLPMSGAVR</sequence>
<dbReference type="AlphaFoldDB" id="A0A853EHE4"/>
<dbReference type="Proteomes" id="UP000572528">
    <property type="component" value="Unassembled WGS sequence"/>
</dbReference>
<reference evidence="1 2" key="1">
    <citation type="submission" date="2020-07" db="EMBL/GenBank/DDBJ databases">
        <title>MOT database genomes.</title>
        <authorList>
            <person name="Joseph S."/>
            <person name="Aduse-Opoku J."/>
            <person name="Hashim A."/>
            <person name="Wade W."/>
            <person name="Curtis M."/>
        </authorList>
    </citation>
    <scope>NUCLEOTIDE SEQUENCE [LARGE SCALE GENOMIC DNA]</scope>
    <source>
        <strain evidence="1 2">WMus004</strain>
    </source>
</reference>
<evidence type="ECO:0000313" key="2">
    <source>
        <dbReference type="Proteomes" id="UP000572528"/>
    </source>
</evidence>